<name>A0A1S8GQT3_9PROT</name>
<organism evidence="1 2">
    <name type="scientific">Bombella intestini</name>
    <dbReference type="NCBI Taxonomy" id="1539051"/>
    <lineage>
        <taxon>Bacteria</taxon>
        <taxon>Pseudomonadati</taxon>
        <taxon>Pseudomonadota</taxon>
        <taxon>Alphaproteobacteria</taxon>
        <taxon>Acetobacterales</taxon>
        <taxon>Acetobacteraceae</taxon>
        <taxon>Bombella</taxon>
    </lineage>
</organism>
<dbReference type="EMBL" id="JATM01000002">
    <property type="protein sequence ID" value="OOL19074.1"/>
    <property type="molecule type" value="Genomic_DNA"/>
</dbReference>
<protein>
    <submittedName>
        <fullName evidence="1">Uncharacterized protein</fullName>
    </submittedName>
</protein>
<proteinExistence type="predicted"/>
<keyword evidence="2" id="KW-1185">Reference proteome</keyword>
<dbReference type="Proteomes" id="UP000200980">
    <property type="component" value="Unassembled WGS sequence"/>
</dbReference>
<gene>
    <name evidence="1" type="ORF">AL01_04975</name>
</gene>
<evidence type="ECO:0000313" key="2">
    <source>
        <dbReference type="Proteomes" id="UP000200980"/>
    </source>
</evidence>
<sequence>MTISDDEFIWFYQDCIADLLVGGDSSMPSMGGCYVSYKIGCTEKEWYEKAMAALTRLGISGVIHCWHTRDDIRIVLKELFFDRSSMTWDSYYFELTEYGEKLAKKFRLDEEEDVETRVFPDFREELERILNEHGVGFDVDLPYDQLISLDGE</sequence>
<evidence type="ECO:0000313" key="1">
    <source>
        <dbReference type="EMBL" id="OOL19074.1"/>
    </source>
</evidence>
<dbReference type="RefSeq" id="WP_077396298.1">
    <property type="nucleotide sequence ID" value="NZ_JATM01000002.1"/>
</dbReference>
<dbReference type="AlphaFoldDB" id="A0A1S8GQT3"/>
<accession>A0A1S8GQT3</accession>
<comment type="caution">
    <text evidence="1">The sequence shown here is derived from an EMBL/GenBank/DDBJ whole genome shotgun (WGS) entry which is preliminary data.</text>
</comment>
<dbReference type="OrthoDB" id="7288389at2"/>
<dbReference type="STRING" id="1539051.AL01_04975"/>
<reference evidence="1 2" key="1">
    <citation type="journal article" date="2016" name="PLoS ONE">
        <title>Whole-Genome Sequence Analysis of Bombella intestini LMG 28161T, a Novel Acetic Acid Bacterium Isolated from the Crop of a Red-Tailed Bumble Bee, Bombus lapidarius.</title>
        <authorList>
            <person name="Li L."/>
            <person name="Illeghems K."/>
            <person name="Van Kerrebroeck S."/>
            <person name="Borremans W."/>
            <person name="Cleenwerck I."/>
            <person name="Smagghe G."/>
            <person name="De Vuyst L."/>
            <person name="Vandamme P."/>
        </authorList>
    </citation>
    <scope>NUCLEOTIDE SEQUENCE [LARGE SCALE GENOMIC DNA]</scope>
    <source>
        <strain evidence="1 2">R-52487</strain>
    </source>
</reference>